<dbReference type="AlphaFoldDB" id="A0A1F6NZM7"/>
<comment type="subcellular location">
    <subcellularLocation>
        <location evidence="7">Cell membrane</location>
        <topology evidence="7">Single-pass membrane protein</topology>
    </subcellularLocation>
</comment>
<organism evidence="8 9">
    <name type="scientific">Candidatus Magasanikbacteria bacterium RIFOXYC2_FULL_40_16</name>
    <dbReference type="NCBI Taxonomy" id="1798703"/>
    <lineage>
        <taxon>Bacteria</taxon>
        <taxon>Candidatus Magasanikiibacteriota</taxon>
    </lineage>
</organism>
<dbReference type="Gene3D" id="3.30.160.60">
    <property type="entry name" value="Classic Zinc Finger"/>
    <property type="match status" value="1"/>
</dbReference>
<dbReference type="HAMAP" id="MF_02065">
    <property type="entry name" value="MltG"/>
    <property type="match status" value="1"/>
</dbReference>
<dbReference type="PANTHER" id="PTHR30518:SF2">
    <property type="entry name" value="ENDOLYTIC MUREIN TRANSGLYCOSYLASE"/>
    <property type="match status" value="1"/>
</dbReference>
<dbReference type="GO" id="GO:0071555">
    <property type="term" value="P:cell wall organization"/>
    <property type="evidence" value="ECO:0007669"/>
    <property type="project" value="UniProtKB-KW"/>
</dbReference>
<dbReference type="EMBL" id="MFQY01000051">
    <property type="protein sequence ID" value="OGH89365.1"/>
    <property type="molecule type" value="Genomic_DNA"/>
</dbReference>
<accession>A0A1F6NZM7</accession>
<evidence type="ECO:0000313" key="8">
    <source>
        <dbReference type="EMBL" id="OGH89365.1"/>
    </source>
</evidence>
<evidence type="ECO:0000256" key="2">
    <source>
        <dbReference type="ARBA" id="ARBA00022692"/>
    </source>
</evidence>
<keyword evidence="4 7" id="KW-0472">Membrane</keyword>
<dbReference type="Proteomes" id="UP000178895">
    <property type="component" value="Unassembled WGS sequence"/>
</dbReference>
<keyword evidence="6 7" id="KW-0961">Cell wall biogenesis/degradation</keyword>
<name>A0A1F6NZM7_9BACT</name>
<dbReference type="Pfam" id="PF02618">
    <property type="entry name" value="YceG"/>
    <property type="match status" value="1"/>
</dbReference>
<dbReference type="PANTHER" id="PTHR30518">
    <property type="entry name" value="ENDOLYTIC MUREIN TRANSGLYCOSYLASE"/>
    <property type="match status" value="1"/>
</dbReference>
<dbReference type="NCBIfam" id="TIGR00247">
    <property type="entry name" value="endolytic transglycosylase MltG"/>
    <property type="match status" value="1"/>
</dbReference>
<dbReference type="GO" id="GO:0009252">
    <property type="term" value="P:peptidoglycan biosynthetic process"/>
    <property type="evidence" value="ECO:0007669"/>
    <property type="project" value="UniProtKB-UniRule"/>
</dbReference>
<keyword evidence="5 7" id="KW-0456">Lyase</keyword>
<comment type="similarity">
    <text evidence="7">Belongs to the transglycosylase MltG family.</text>
</comment>
<dbReference type="GO" id="GO:0008932">
    <property type="term" value="F:lytic endotransglycosylase activity"/>
    <property type="evidence" value="ECO:0007669"/>
    <property type="project" value="UniProtKB-UniRule"/>
</dbReference>
<evidence type="ECO:0000256" key="4">
    <source>
        <dbReference type="ARBA" id="ARBA00023136"/>
    </source>
</evidence>
<keyword evidence="2 7" id="KW-0812">Transmembrane</keyword>
<evidence type="ECO:0000256" key="5">
    <source>
        <dbReference type="ARBA" id="ARBA00023239"/>
    </source>
</evidence>
<keyword evidence="1 7" id="KW-1003">Cell membrane</keyword>
<gene>
    <name evidence="7" type="primary">mltG</name>
    <name evidence="8" type="ORF">A2469_03800</name>
</gene>
<evidence type="ECO:0000256" key="6">
    <source>
        <dbReference type="ARBA" id="ARBA00023316"/>
    </source>
</evidence>
<feature type="site" description="Important for catalytic activity" evidence="7">
    <location>
        <position position="257"/>
    </location>
</feature>
<comment type="catalytic activity">
    <reaction evidence="7">
        <text>a peptidoglycan chain = a peptidoglycan chain with N-acetyl-1,6-anhydromuramyl-[peptide] at the reducing end + a peptidoglycan chain with N-acetylglucosamine at the non-reducing end.</text>
        <dbReference type="EC" id="4.2.2.29"/>
    </reaction>
</comment>
<evidence type="ECO:0000256" key="1">
    <source>
        <dbReference type="ARBA" id="ARBA00022475"/>
    </source>
</evidence>
<sequence length="371" mass="42371">MDQQENNTGKIIKDDIQELKVNVGKISLLKKIITAIALLAFLAVWFLYHSLYVAEAQNADEVKFTIERGETIDQLAEKLEAENIISNKWLFKKYLVFKGIDKKVQAGNLSVLYPITLARVANSLQNAIADNERVMIIIPGWNLRDIAEYLANNGFVEDMESFYAVVGEPAKEYADHNAPTLAFDIDIIKEKPKGLSYEGYLAPDTYRIYMDATLDDILEKLISQQDNVVTDKMVQDIKNSGRTLHEILTMASIVEREVRTPSEKARVADIFWKRYDKGWPLQADSTVHYVTGEKGDVFTTGEERGIDNPWNTYKYPGLPPGPISAPDENSIRAAIYPERNNYWYFLTTLDGEVKYAKDLDEHNRNVQKYLR</sequence>
<feature type="transmembrane region" description="Helical" evidence="7">
    <location>
        <begin position="28"/>
        <end position="48"/>
    </location>
</feature>
<evidence type="ECO:0000256" key="7">
    <source>
        <dbReference type="HAMAP-Rule" id="MF_02065"/>
    </source>
</evidence>
<dbReference type="Gene3D" id="3.30.1490.480">
    <property type="entry name" value="Endolytic murein transglycosylase"/>
    <property type="match status" value="1"/>
</dbReference>
<keyword evidence="3 7" id="KW-1133">Transmembrane helix</keyword>
<comment type="function">
    <text evidence="7">Functions as a peptidoglycan terminase that cleaves nascent peptidoglycan strands endolytically to terminate their elongation.</text>
</comment>
<reference evidence="8 9" key="1">
    <citation type="journal article" date="2016" name="Nat. Commun.">
        <title>Thousands of microbial genomes shed light on interconnected biogeochemical processes in an aquifer system.</title>
        <authorList>
            <person name="Anantharaman K."/>
            <person name="Brown C.T."/>
            <person name="Hug L.A."/>
            <person name="Sharon I."/>
            <person name="Castelle C.J."/>
            <person name="Probst A.J."/>
            <person name="Thomas B.C."/>
            <person name="Singh A."/>
            <person name="Wilkins M.J."/>
            <person name="Karaoz U."/>
            <person name="Brodie E.L."/>
            <person name="Williams K.H."/>
            <person name="Hubbard S.S."/>
            <person name="Banfield J.F."/>
        </authorList>
    </citation>
    <scope>NUCLEOTIDE SEQUENCE [LARGE SCALE GENOMIC DNA]</scope>
</reference>
<proteinExistence type="inferred from homology"/>
<dbReference type="InterPro" id="IPR003770">
    <property type="entry name" value="MLTG-like"/>
</dbReference>
<dbReference type="EC" id="4.2.2.29" evidence="7"/>
<evidence type="ECO:0000256" key="3">
    <source>
        <dbReference type="ARBA" id="ARBA00022989"/>
    </source>
</evidence>
<evidence type="ECO:0000313" key="9">
    <source>
        <dbReference type="Proteomes" id="UP000178895"/>
    </source>
</evidence>
<protein>
    <recommendedName>
        <fullName evidence="7">Endolytic murein transglycosylase</fullName>
        <ecNumber evidence="7">4.2.2.29</ecNumber>
    </recommendedName>
    <alternativeName>
        <fullName evidence="7">Peptidoglycan lytic transglycosylase</fullName>
    </alternativeName>
    <alternativeName>
        <fullName evidence="7">Peptidoglycan polymerization terminase</fullName>
    </alternativeName>
</protein>
<comment type="caution">
    <text evidence="8">The sequence shown here is derived from an EMBL/GenBank/DDBJ whole genome shotgun (WGS) entry which is preliminary data.</text>
</comment>
<dbReference type="GO" id="GO:0005886">
    <property type="term" value="C:plasma membrane"/>
    <property type="evidence" value="ECO:0007669"/>
    <property type="project" value="UniProtKB-SubCell"/>
</dbReference>